<evidence type="ECO:0000256" key="1">
    <source>
        <dbReference type="SAM" id="MobiDB-lite"/>
    </source>
</evidence>
<name>A0A4C2AEJ1_EUMVA</name>
<sequence>MQLNCLSTLRGGASSTTSSCDGGRKQTTGAMTVCWTEAWPSGGLRQAGPVDSAYFHEHAALQAIETFPMNTNRGCTAVRIVIAAGMTYVVVNVMVLQHCGYRRPIRNLTTPDNSSVRCRFLKEIGCLMMGGLMGGERPDGGEWVNETLIHPTKPNCGSSYFTSVFCESVIVHTLLANNAIYFNKSQNGTASTNELATGNSVGGPKHIPVVLAEQQTLELFRQLGRYSGPIEMPQVYYRVGDFARVHKIDKVKGKYKNNVISSLQKPRKCLWKDIEL</sequence>
<organism evidence="3 4">
    <name type="scientific">Eumeta variegata</name>
    <name type="common">Bagworm moth</name>
    <name type="synonym">Eumeta japonica</name>
    <dbReference type="NCBI Taxonomy" id="151549"/>
    <lineage>
        <taxon>Eukaryota</taxon>
        <taxon>Metazoa</taxon>
        <taxon>Ecdysozoa</taxon>
        <taxon>Arthropoda</taxon>
        <taxon>Hexapoda</taxon>
        <taxon>Insecta</taxon>
        <taxon>Pterygota</taxon>
        <taxon>Neoptera</taxon>
        <taxon>Endopterygota</taxon>
        <taxon>Lepidoptera</taxon>
        <taxon>Glossata</taxon>
        <taxon>Ditrysia</taxon>
        <taxon>Tineoidea</taxon>
        <taxon>Psychidae</taxon>
        <taxon>Oiketicinae</taxon>
        <taxon>Eumeta</taxon>
    </lineage>
</organism>
<evidence type="ECO:0000256" key="2">
    <source>
        <dbReference type="SAM" id="Phobius"/>
    </source>
</evidence>
<gene>
    <name evidence="3" type="ORF">EVAR_93900_1</name>
</gene>
<evidence type="ECO:0000313" key="4">
    <source>
        <dbReference type="Proteomes" id="UP000299102"/>
    </source>
</evidence>
<keyword evidence="2" id="KW-0472">Membrane</keyword>
<keyword evidence="2" id="KW-0812">Transmembrane</keyword>
<keyword evidence="2" id="KW-1133">Transmembrane helix</keyword>
<proteinExistence type="predicted"/>
<dbReference type="EMBL" id="BGZK01002904">
    <property type="protein sequence ID" value="GBP97247.1"/>
    <property type="molecule type" value="Genomic_DNA"/>
</dbReference>
<dbReference type="Proteomes" id="UP000299102">
    <property type="component" value="Unassembled WGS sequence"/>
</dbReference>
<dbReference type="AlphaFoldDB" id="A0A4C2AEJ1"/>
<keyword evidence="4" id="KW-1185">Reference proteome</keyword>
<accession>A0A4C2AEJ1</accession>
<protein>
    <submittedName>
        <fullName evidence="3">Uncharacterized protein</fullName>
    </submittedName>
</protein>
<feature type="transmembrane region" description="Helical" evidence="2">
    <location>
        <begin position="77"/>
        <end position="96"/>
    </location>
</feature>
<feature type="region of interest" description="Disordered" evidence="1">
    <location>
        <begin position="1"/>
        <end position="25"/>
    </location>
</feature>
<reference evidence="3 4" key="1">
    <citation type="journal article" date="2019" name="Commun. Biol.">
        <title>The bagworm genome reveals a unique fibroin gene that provides high tensile strength.</title>
        <authorList>
            <person name="Kono N."/>
            <person name="Nakamura H."/>
            <person name="Ohtoshi R."/>
            <person name="Tomita M."/>
            <person name="Numata K."/>
            <person name="Arakawa K."/>
        </authorList>
    </citation>
    <scope>NUCLEOTIDE SEQUENCE [LARGE SCALE GENOMIC DNA]</scope>
</reference>
<evidence type="ECO:0000313" key="3">
    <source>
        <dbReference type="EMBL" id="GBP97247.1"/>
    </source>
</evidence>
<comment type="caution">
    <text evidence="3">The sequence shown here is derived from an EMBL/GenBank/DDBJ whole genome shotgun (WGS) entry which is preliminary data.</text>
</comment>